<dbReference type="PROSITE" id="PS50887">
    <property type="entry name" value="GGDEF"/>
    <property type="match status" value="1"/>
</dbReference>
<dbReference type="EC" id="2.7.7.65" evidence="2"/>
<feature type="transmembrane region" description="Helical" evidence="8">
    <location>
        <begin position="302"/>
        <end position="324"/>
    </location>
</feature>
<evidence type="ECO:0000256" key="5">
    <source>
        <dbReference type="ARBA" id="ARBA00022989"/>
    </source>
</evidence>
<accession>A0A1M5WBY7</accession>
<evidence type="ECO:0000256" key="1">
    <source>
        <dbReference type="ARBA" id="ARBA00004651"/>
    </source>
</evidence>
<dbReference type="NCBIfam" id="TIGR00254">
    <property type="entry name" value="GGDEF"/>
    <property type="match status" value="1"/>
</dbReference>
<dbReference type="InterPro" id="IPR043128">
    <property type="entry name" value="Rev_trsase/Diguanyl_cyclase"/>
</dbReference>
<dbReference type="GO" id="GO:0052621">
    <property type="term" value="F:diguanylate cyclase activity"/>
    <property type="evidence" value="ECO:0007669"/>
    <property type="project" value="UniProtKB-EC"/>
</dbReference>
<evidence type="ECO:0000256" key="6">
    <source>
        <dbReference type="ARBA" id="ARBA00023136"/>
    </source>
</evidence>
<evidence type="ECO:0000256" key="2">
    <source>
        <dbReference type="ARBA" id="ARBA00012528"/>
    </source>
</evidence>
<dbReference type="STRING" id="1121409.SAMN02745124_02194"/>
<evidence type="ECO:0000313" key="11">
    <source>
        <dbReference type="Proteomes" id="UP000184139"/>
    </source>
</evidence>
<name>A0A1M5WBY7_9BACT</name>
<dbReference type="Proteomes" id="UP000184139">
    <property type="component" value="Unassembled WGS sequence"/>
</dbReference>
<proteinExistence type="predicted"/>
<evidence type="ECO:0000256" key="7">
    <source>
        <dbReference type="ARBA" id="ARBA00034247"/>
    </source>
</evidence>
<dbReference type="SUPFAM" id="SSF55073">
    <property type="entry name" value="Nucleotide cyclase"/>
    <property type="match status" value="1"/>
</dbReference>
<dbReference type="GO" id="GO:1902201">
    <property type="term" value="P:negative regulation of bacterial-type flagellum-dependent cell motility"/>
    <property type="evidence" value="ECO:0007669"/>
    <property type="project" value="TreeGrafter"/>
</dbReference>
<dbReference type="EMBL" id="FQXS01000012">
    <property type="protein sequence ID" value="SHH85012.1"/>
    <property type="molecule type" value="Genomic_DNA"/>
</dbReference>
<feature type="domain" description="GGDEF" evidence="9">
    <location>
        <begin position="365"/>
        <end position="501"/>
    </location>
</feature>
<evidence type="ECO:0000256" key="3">
    <source>
        <dbReference type="ARBA" id="ARBA00022475"/>
    </source>
</evidence>
<dbReference type="FunFam" id="3.30.70.270:FF:000001">
    <property type="entry name" value="Diguanylate cyclase domain protein"/>
    <property type="match status" value="1"/>
</dbReference>
<dbReference type="InterPro" id="IPR029787">
    <property type="entry name" value="Nucleotide_cyclase"/>
</dbReference>
<evidence type="ECO:0000256" key="4">
    <source>
        <dbReference type="ARBA" id="ARBA00022692"/>
    </source>
</evidence>
<keyword evidence="3" id="KW-1003">Cell membrane</keyword>
<keyword evidence="4 8" id="KW-0812">Transmembrane</keyword>
<evidence type="ECO:0000313" key="10">
    <source>
        <dbReference type="EMBL" id="SHH85012.1"/>
    </source>
</evidence>
<comment type="subcellular location">
    <subcellularLocation>
        <location evidence="1">Cell membrane</location>
        <topology evidence="1">Multi-pass membrane protein</topology>
    </subcellularLocation>
</comment>
<dbReference type="InterPro" id="IPR050469">
    <property type="entry name" value="Diguanylate_Cyclase"/>
</dbReference>
<comment type="catalytic activity">
    <reaction evidence="7">
        <text>2 GTP = 3',3'-c-di-GMP + 2 diphosphate</text>
        <dbReference type="Rhea" id="RHEA:24898"/>
        <dbReference type="ChEBI" id="CHEBI:33019"/>
        <dbReference type="ChEBI" id="CHEBI:37565"/>
        <dbReference type="ChEBI" id="CHEBI:58805"/>
        <dbReference type="EC" id="2.7.7.65"/>
    </reaction>
</comment>
<dbReference type="InterPro" id="IPR033479">
    <property type="entry name" value="dCache_1"/>
</dbReference>
<dbReference type="GO" id="GO:0005886">
    <property type="term" value="C:plasma membrane"/>
    <property type="evidence" value="ECO:0007669"/>
    <property type="project" value="UniProtKB-SubCell"/>
</dbReference>
<dbReference type="Pfam" id="PF00990">
    <property type="entry name" value="GGDEF"/>
    <property type="match status" value="1"/>
</dbReference>
<dbReference type="PANTHER" id="PTHR45138">
    <property type="entry name" value="REGULATORY COMPONENTS OF SENSORY TRANSDUCTION SYSTEM"/>
    <property type="match status" value="1"/>
</dbReference>
<dbReference type="AlphaFoldDB" id="A0A1M5WBY7"/>
<dbReference type="InterPro" id="IPR000160">
    <property type="entry name" value="GGDEF_dom"/>
</dbReference>
<keyword evidence="5 8" id="KW-1133">Transmembrane helix</keyword>
<reference evidence="10 11" key="1">
    <citation type="submission" date="2016-11" db="EMBL/GenBank/DDBJ databases">
        <authorList>
            <person name="Jaros S."/>
            <person name="Januszkiewicz K."/>
            <person name="Wedrychowicz H."/>
        </authorList>
    </citation>
    <scope>NUCLEOTIDE SEQUENCE [LARGE SCALE GENOMIC DNA]</scope>
    <source>
        <strain evidence="10 11">DSM 9705</strain>
    </source>
</reference>
<keyword evidence="6 8" id="KW-0472">Membrane</keyword>
<dbReference type="GO" id="GO:0043709">
    <property type="term" value="P:cell adhesion involved in single-species biofilm formation"/>
    <property type="evidence" value="ECO:0007669"/>
    <property type="project" value="TreeGrafter"/>
</dbReference>
<dbReference type="Gene3D" id="3.30.450.20">
    <property type="entry name" value="PAS domain"/>
    <property type="match status" value="1"/>
</dbReference>
<evidence type="ECO:0000256" key="8">
    <source>
        <dbReference type="SAM" id="Phobius"/>
    </source>
</evidence>
<dbReference type="SMART" id="SM00267">
    <property type="entry name" value="GGDEF"/>
    <property type="match status" value="1"/>
</dbReference>
<sequence>MTMTAKLRGAFPVERFSARNRLLLALTVILVTAFVGTSLINYAITSSAIRREIVQKDLPLTRDNIYSDLAAELSRPILVASSMAVDSFLKEWVESGERDVDLITRYLRGIRDRYDFFSVFFVSEKTGNYYHFNGFHKVVSPEDAHDVWYYSFRDRNKDYELDVDNDEAAANNLTVFINYRVAGRDGGLLGVTGVGLQIQRLAALIAEYQHIYDRAIYLTDRAGLIQVHQDQALIEKKSISTLPGLAPLAGKILATGEEPQNFRFSRQGETILLTVRHIGQLNWLLFVEQNETAALHEARMNLLRTVLVGLVASLFIIGLTLFTINHFQARLEVMATIDALTGVANRRMLEIEFSRFLSVQQRSRHPFSLILVDLDGFKKVNDVLGHMSGDMVLRQVADISAGTVRPIDVVARWGGDEFVVLTGLGTAEAVMVARRLVDAVVTADLAGVGTRMDDPRKEITISCGITEYVQGDDLDSMITRADQAMYTSKREGGNRVSVLAAAG</sequence>
<dbReference type="PANTHER" id="PTHR45138:SF9">
    <property type="entry name" value="DIGUANYLATE CYCLASE DGCM-RELATED"/>
    <property type="match status" value="1"/>
</dbReference>
<protein>
    <recommendedName>
        <fullName evidence="2">diguanylate cyclase</fullName>
        <ecNumber evidence="2">2.7.7.65</ecNumber>
    </recommendedName>
</protein>
<dbReference type="CDD" id="cd01949">
    <property type="entry name" value="GGDEF"/>
    <property type="match status" value="1"/>
</dbReference>
<gene>
    <name evidence="10" type="ORF">SAMN02745124_02194</name>
</gene>
<feature type="transmembrane region" description="Helical" evidence="8">
    <location>
        <begin position="21"/>
        <end position="44"/>
    </location>
</feature>
<keyword evidence="11" id="KW-1185">Reference proteome</keyword>
<dbReference type="Gene3D" id="3.30.70.270">
    <property type="match status" value="1"/>
</dbReference>
<evidence type="ECO:0000259" key="9">
    <source>
        <dbReference type="PROSITE" id="PS50887"/>
    </source>
</evidence>
<dbReference type="Pfam" id="PF02743">
    <property type="entry name" value="dCache_1"/>
    <property type="match status" value="1"/>
</dbReference>
<organism evidence="10 11">
    <name type="scientific">Desulfofustis glycolicus DSM 9705</name>
    <dbReference type="NCBI Taxonomy" id="1121409"/>
    <lineage>
        <taxon>Bacteria</taxon>
        <taxon>Pseudomonadati</taxon>
        <taxon>Thermodesulfobacteriota</taxon>
        <taxon>Desulfobulbia</taxon>
        <taxon>Desulfobulbales</taxon>
        <taxon>Desulfocapsaceae</taxon>
        <taxon>Desulfofustis</taxon>
    </lineage>
</organism>